<protein>
    <submittedName>
        <fullName evidence="15">Dipeptide transport system permease protein DppC (TC 3.A.1.5.2)</fullName>
    </submittedName>
</protein>
<sequence length="567" mass="59577">MSRTLALWRSLPLTSRLGFTIVAALILLALFGPLLAPYDPIERVTTPFAPPSSAHLLGADDVGHDLLSVLILGARPSLLVALLAAVAATCVGMLVGISAGYLRGAVDTVLMRIVDVVLALPVVPLTLVVGVLAGPGLFTQTLVISIALWAPMARELRAQVLSVRERDHIHALRAMGAGHGYMLTRHIVPAVGTLVVPQLVLAVKSAVMLEATLAFLGLGDVSSMSWGMMLSIANERSAFLTDAWLWWVVPPGALIGLTVLGFALAGGAVERTAAGRTVRPTRRRKPAPASAASTALAQTAPEAPLLEVDQLTVRYGDGEAATGGCTGVDLVLPRGRVLGLVGESGSGKSTVAAALVGLMAPAAQVAEGGIRMDGTDLLVLGPRERRGLLGSRIGLVPQEAQSALNPVHRAGDQIAEAVLTHQDLTREQARARAQELLDLVGLPAHAFRSYPHQLSGGQRQRVVIATALANDPDLLVADEPTSGLDVLVQQDILDLLSSLRERLGLTMVIVTHDLPVIAHIADDIAVMQAGFVVEQGETLRVLASPDDPYTQRLVGSLPDMAEFEEVR</sequence>
<dbReference type="Gene3D" id="3.40.50.300">
    <property type="entry name" value="P-loop containing nucleotide triphosphate hydrolases"/>
    <property type="match status" value="1"/>
</dbReference>
<evidence type="ECO:0000256" key="10">
    <source>
        <dbReference type="ARBA" id="ARBA00023136"/>
    </source>
</evidence>
<evidence type="ECO:0000256" key="4">
    <source>
        <dbReference type="ARBA" id="ARBA00022448"/>
    </source>
</evidence>
<dbReference type="CDD" id="cd06261">
    <property type="entry name" value="TM_PBP2"/>
    <property type="match status" value="1"/>
</dbReference>
<keyword evidence="9 11" id="KW-1133">Transmembrane helix</keyword>
<feature type="transmembrane region" description="Helical" evidence="11">
    <location>
        <begin position="213"/>
        <end position="232"/>
    </location>
</feature>
<gene>
    <name evidence="15" type="ORF">FM105_03300</name>
</gene>
<dbReference type="PROSITE" id="PS50928">
    <property type="entry name" value="ABC_TM1"/>
    <property type="match status" value="1"/>
</dbReference>
<dbReference type="CDD" id="cd03257">
    <property type="entry name" value="ABC_NikE_OppD_transporters"/>
    <property type="match status" value="1"/>
</dbReference>
<evidence type="ECO:0000256" key="12">
    <source>
        <dbReference type="SAM" id="MobiDB-lite"/>
    </source>
</evidence>
<dbReference type="Pfam" id="PF12911">
    <property type="entry name" value="OppC_N"/>
    <property type="match status" value="1"/>
</dbReference>
<dbReference type="InterPro" id="IPR025966">
    <property type="entry name" value="OppC_N"/>
</dbReference>
<evidence type="ECO:0000256" key="5">
    <source>
        <dbReference type="ARBA" id="ARBA00022475"/>
    </source>
</evidence>
<evidence type="ECO:0000256" key="8">
    <source>
        <dbReference type="ARBA" id="ARBA00022840"/>
    </source>
</evidence>
<dbReference type="PROSITE" id="PS00211">
    <property type="entry name" value="ABC_TRANSPORTER_1"/>
    <property type="match status" value="1"/>
</dbReference>
<organism evidence="15 16">
    <name type="scientific">Brevibacterium yomogidense</name>
    <dbReference type="NCBI Taxonomy" id="946573"/>
    <lineage>
        <taxon>Bacteria</taxon>
        <taxon>Bacillati</taxon>
        <taxon>Actinomycetota</taxon>
        <taxon>Actinomycetes</taxon>
        <taxon>Micrococcales</taxon>
        <taxon>Brevibacteriaceae</taxon>
        <taxon>Brevibacterium</taxon>
    </lineage>
</organism>
<evidence type="ECO:0000256" key="1">
    <source>
        <dbReference type="ARBA" id="ARBA00004141"/>
    </source>
</evidence>
<feature type="domain" description="ABC transmembrane type-1" evidence="14">
    <location>
        <begin position="74"/>
        <end position="266"/>
    </location>
</feature>
<dbReference type="RefSeq" id="WP_087004688.1">
    <property type="nucleotide sequence ID" value="NZ_FWFF01000003.1"/>
</dbReference>
<name>A0A1X6X2D4_9MICO</name>
<feature type="transmembrane region" description="Helical" evidence="11">
    <location>
        <begin position="78"/>
        <end position="102"/>
    </location>
</feature>
<keyword evidence="6 11" id="KW-0812">Transmembrane</keyword>
<keyword evidence="4 11" id="KW-0813">Transport</keyword>
<dbReference type="Proteomes" id="UP000196581">
    <property type="component" value="Unassembled WGS sequence"/>
</dbReference>
<dbReference type="InterPro" id="IPR050388">
    <property type="entry name" value="ABC_Ni/Peptide_Import"/>
</dbReference>
<dbReference type="SUPFAM" id="SSF161098">
    <property type="entry name" value="MetI-like"/>
    <property type="match status" value="1"/>
</dbReference>
<evidence type="ECO:0000313" key="15">
    <source>
        <dbReference type="EMBL" id="SLM92744.1"/>
    </source>
</evidence>
<dbReference type="Pfam" id="PF00528">
    <property type="entry name" value="BPD_transp_1"/>
    <property type="match status" value="1"/>
</dbReference>
<feature type="domain" description="ABC transporter" evidence="13">
    <location>
        <begin position="306"/>
        <end position="554"/>
    </location>
</feature>
<evidence type="ECO:0000313" key="16">
    <source>
        <dbReference type="Proteomes" id="UP000196581"/>
    </source>
</evidence>
<dbReference type="PANTHER" id="PTHR43297:SF2">
    <property type="entry name" value="DIPEPTIDE TRANSPORT ATP-BINDING PROTEIN DPPD"/>
    <property type="match status" value="1"/>
</dbReference>
<evidence type="ECO:0000256" key="9">
    <source>
        <dbReference type="ARBA" id="ARBA00022989"/>
    </source>
</evidence>
<dbReference type="GO" id="GO:0016887">
    <property type="term" value="F:ATP hydrolysis activity"/>
    <property type="evidence" value="ECO:0007669"/>
    <property type="project" value="InterPro"/>
</dbReference>
<feature type="transmembrane region" description="Helical" evidence="11">
    <location>
        <begin position="122"/>
        <end position="149"/>
    </location>
</feature>
<dbReference type="InterPro" id="IPR027417">
    <property type="entry name" value="P-loop_NTPase"/>
</dbReference>
<dbReference type="SUPFAM" id="SSF52540">
    <property type="entry name" value="P-loop containing nucleoside triphosphate hydrolases"/>
    <property type="match status" value="1"/>
</dbReference>
<comment type="similarity">
    <text evidence="3">Belongs to the ABC transporter superfamily.</text>
</comment>
<dbReference type="InterPro" id="IPR035906">
    <property type="entry name" value="MetI-like_sf"/>
</dbReference>
<evidence type="ECO:0000256" key="11">
    <source>
        <dbReference type="RuleBase" id="RU363032"/>
    </source>
</evidence>
<evidence type="ECO:0000256" key="7">
    <source>
        <dbReference type="ARBA" id="ARBA00022741"/>
    </source>
</evidence>
<dbReference type="InterPro" id="IPR003593">
    <property type="entry name" value="AAA+_ATPase"/>
</dbReference>
<dbReference type="GO" id="GO:0055085">
    <property type="term" value="P:transmembrane transport"/>
    <property type="evidence" value="ECO:0007669"/>
    <property type="project" value="InterPro"/>
</dbReference>
<dbReference type="Pfam" id="PF00005">
    <property type="entry name" value="ABC_tran"/>
    <property type="match status" value="1"/>
</dbReference>
<feature type="region of interest" description="Disordered" evidence="12">
    <location>
        <begin position="274"/>
        <end position="294"/>
    </location>
</feature>
<comment type="similarity">
    <text evidence="11">Belongs to the binding-protein-dependent transport system permease family.</text>
</comment>
<feature type="transmembrane region" description="Helical" evidence="11">
    <location>
        <begin position="17"/>
        <end position="36"/>
    </location>
</feature>
<dbReference type="SMART" id="SM00382">
    <property type="entry name" value="AAA"/>
    <property type="match status" value="1"/>
</dbReference>
<keyword evidence="5" id="KW-1003">Cell membrane</keyword>
<comment type="subcellular location">
    <subcellularLocation>
        <location evidence="11">Cell membrane</location>
        <topology evidence="11">Multi-pass membrane protein</topology>
    </subcellularLocation>
    <subcellularLocation>
        <location evidence="2">Cell membrane</location>
        <topology evidence="2">Peripheral membrane protein</topology>
    </subcellularLocation>
    <subcellularLocation>
        <location evidence="1">Membrane</location>
        <topology evidence="1">Multi-pass membrane protein</topology>
    </subcellularLocation>
</comment>
<evidence type="ECO:0000259" key="13">
    <source>
        <dbReference type="PROSITE" id="PS50893"/>
    </source>
</evidence>
<dbReference type="GO" id="GO:0005524">
    <property type="term" value="F:ATP binding"/>
    <property type="evidence" value="ECO:0007669"/>
    <property type="project" value="UniProtKB-KW"/>
</dbReference>
<evidence type="ECO:0000259" key="14">
    <source>
        <dbReference type="PROSITE" id="PS50928"/>
    </source>
</evidence>
<dbReference type="EMBL" id="FWFF01000003">
    <property type="protein sequence ID" value="SLM92744.1"/>
    <property type="molecule type" value="Genomic_DNA"/>
</dbReference>
<evidence type="ECO:0000256" key="6">
    <source>
        <dbReference type="ARBA" id="ARBA00022692"/>
    </source>
</evidence>
<dbReference type="GO" id="GO:0005886">
    <property type="term" value="C:plasma membrane"/>
    <property type="evidence" value="ECO:0007669"/>
    <property type="project" value="UniProtKB-SubCell"/>
</dbReference>
<dbReference type="Gene3D" id="1.10.3720.10">
    <property type="entry name" value="MetI-like"/>
    <property type="match status" value="1"/>
</dbReference>
<keyword evidence="7" id="KW-0547">Nucleotide-binding</keyword>
<evidence type="ECO:0000256" key="2">
    <source>
        <dbReference type="ARBA" id="ARBA00004202"/>
    </source>
</evidence>
<dbReference type="InterPro" id="IPR003439">
    <property type="entry name" value="ABC_transporter-like_ATP-bd"/>
</dbReference>
<dbReference type="PROSITE" id="PS50893">
    <property type="entry name" value="ABC_TRANSPORTER_2"/>
    <property type="match status" value="1"/>
</dbReference>
<dbReference type="InterPro" id="IPR000515">
    <property type="entry name" value="MetI-like"/>
</dbReference>
<keyword evidence="10 11" id="KW-0472">Membrane</keyword>
<keyword evidence="8" id="KW-0067">ATP-binding</keyword>
<feature type="transmembrane region" description="Helical" evidence="11">
    <location>
        <begin position="244"/>
        <end position="269"/>
    </location>
</feature>
<dbReference type="InterPro" id="IPR017871">
    <property type="entry name" value="ABC_transporter-like_CS"/>
</dbReference>
<accession>A0A1X6X2D4</accession>
<dbReference type="AlphaFoldDB" id="A0A1X6X2D4"/>
<proteinExistence type="inferred from homology"/>
<reference evidence="16" key="1">
    <citation type="submission" date="2017-02" db="EMBL/GenBank/DDBJ databases">
        <authorList>
            <person name="Dridi B."/>
        </authorList>
    </citation>
    <scope>NUCLEOTIDE SEQUENCE [LARGE SCALE GENOMIC DNA]</scope>
    <source>
        <strain evidence="16">B Co 03.10</strain>
    </source>
</reference>
<evidence type="ECO:0000256" key="3">
    <source>
        <dbReference type="ARBA" id="ARBA00005417"/>
    </source>
</evidence>
<dbReference type="PANTHER" id="PTHR43297">
    <property type="entry name" value="OLIGOPEPTIDE TRANSPORT ATP-BINDING PROTEIN APPD"/>
    <property type="match status" value="1"/>
</dbReference>
<keyword evidence="16" id="KW-1185">Reference proteome</keyword>